<proteinExistence type="predicted"/>
<keyword evidence="2" id="KW-0472">Membrane</keyword>
<name>A0AAE0AZ03_9ROSI</name>
<evidence type="ECO:0000313" key="5">
    <source>
        <dbReference type="Proteomes" id="UP001281410"/>
    </source>
</evidence>
<accession>A0AAE0AZ03</accession>
<evidence type="ECO:0000256" key="2">
    <source>
        <dbReference type="SAM" id="Phobius"/>
    </source>
</evidence>
<dbReference type="InterPro" id="IPR004252">
    <property type="entry name" value="Probable_transposase_24"/>
</dbReference>
<dbReference type="EMBL" id="JANJYJ010000002">
    <property type="protein sequence ID" value="KAK3226933.1"/>
    <property type="molecule type" value="Genomic_DNA"/>
</dbReference>
<keyword evidence="5" id="KW-1185">Reference proteome</keyword>
<dbReference type="AlphaFoldDB" id="A0AAE0AZ03"/>
<reference evidence="4" key="1">
    <citation type="journal article" date="2023" name="Plant J.">
        <title>Genome sequences and population genomics provide insights into the demographic history, inbreeding, and mutation load of two 'living fossil' tree species of Dipteronia.</title>
        <authorList>
            <person name="Feng Y."/>
            <person name="Comes H.P."/>
            <person name="Chen J."/>
            <person name="Zhu S."/>
            <person name="Lu R."/>
            <person name="Zhang X."/>
            <person name="Li P."/>
            <person name="Qiu J."/>
            <person name="Olsen K.M."/>
            <person name="Qiu Y."/>
        </authorList>
    </citation>
    <scope>NUCLEOTIDE SEQUENCE</scope>
    <source>
        <strain evidence="4">NBL</strain>
    </source>
</reference>
<dbReference type="Pfam" id="PF03004">
    <property type="entry name" value="Transposase_24"/>
    <property type="match status" value="1"/>
</dbReference>
<dbReference type="Pfam" id="PF13952">
    <property type="entry name" value="DUF4216"/>
    <property type="match status" value="1"/>
</dbReference>
<feature type="domain" description="DUF4216" evidence="3">
    <location>
        <begin position="97"/>
        <end position="155"/>
    </location>
</feature>
<dbReference type="InterPro" id="IPR025312">
    <property type="entry name" value="DUF4216"/>
</dbReference>
<organism evidence="4 5">
    <name type="scientific">Dipteronia sinensis</name>
    <dbReference type="NCBI Taxonomy" id="43782"/>
    <lineage>
        <taxon>Eukaryota</taxon>
        <taxon>Viridiplantae</taxon>
        <taxon>Streptophyta</taxon>
        <taxon>Embryophyta</taxon>
        <taxon>Tracheophyta</taxon>
        <taxon>Spermatophyta</taxon>
        <taxon>Magnoliopsida</taxon>
        <taxon>eudicotyledons</taxon>
        <taxon>Gunneridae</taxon>
        <taxon>Pentapetalae</taxon>
        <taxon>rosids</taxon>
        <taxon>malvids</taxon>
        <taxon>Sapindales</taxon>
        <taxon>Sapindaceae</taxon>
        <taxon>Hippocastanoideae</taxon>
        <taxon>Acereae</taxon>
        <taxon>Dipteronia</taxon>
    </lineage>
</organism>
<gene>
    <name evidence="4" type="ORF">Dsin_006795</name>
</gene>
<keyword evidence="1" id="KW-0175">Coiled coil</keyword>
<protein>
    <recommendedName>
        <fullName evidence="3">DUF4216 domain-containing protein</fullName>
    </recommendedName>
</protein>
<comment type="caution">
    <text evidence="4">The sequence shown here is derived from an EMBL/GenBank/DDBJ whole genome shotgun (WGS) entry which is preliminary data.</text>
</comment>
<dbReference type="PANTHER" id="PTHR48451">
    <property type="entry name" value="DUF4218 DOMAIN-CONTAINING PROTEIN"/>
    <property type="match status" value="1"/>
</dbReference>
<dbReference type="PANTHER" id="PTHR48451:SF1">
    <property type="entry name" value="DUF4218 DOMAIN-CONTAINING PROTEIN"/>
    <property type="match status" value="1"/>
</dbReference>
<sequence>MLARHRCSSTGIVFVFFGELTSSSPALIILYVSTQFLDGLYIILDFLFFSLPIWKEDNNILTTSGDQTADTMSYASARDRNLRAGNVTFHGVLNDIIEISYTNDMKFILFKCDWVNNQLGKKQDEFNLTMVNFNHPMYKDNHVGNEPFILAGQAEVSQRHNNMHLKEQLVEAWKHNNMHLKEQLVEAWKHNNVHLKEQLVELWKVFYRVREPIGPNVQPLKTQLGNIAKNGMMAPMTYLEWTYMPNELLDRMWKEVTLQKKGKKIDRVSMFIKTRSRIDKNTKKTIIDDEATQVIVCIIYSQFEEHLRDIPAEEQTDMIREQVFTQVMGPDDHGRVCLYGAGKTSSNVVGQNSNVDEMRVELDELRSNYKDLQSKYEKLESIVMSHYETCPQIQSRSEQLCYKLLPGAIYHGKALFHRSKSVARLFASVVFATRPIRGKRLFATDYAADLAAAKGPGFCSDLTMF</sequence>
<feature type="coiled-coil region" evidence="1">
    <location>
        <begin position="348"/>
        <end position="382"/>
    </location>
</feature>
<evidence type="ECO:0000313" key="4">
    <source>
        <dbReference type="EMBL" id="KAK3226933.1"/>
    </source>
</evidence>
<feature type="transmembrane region" description="Helical" evidence="2">
    <location>
        <begin position="12"/>
        <end position="33"/>
    </location>
</feature>
<evidence type="ECO:0000256" key="1">
    <source>
        <dbReference type="SAM" id="Coils"/>
    </source>
</evidence>
<keyword evidence="2" id="KW-1133">Transmembrane helix</keyword>
<evidence type="ECO:0000259" key="3">
    <source>
        <dbReference type="Pfam" id="PF13952"/>
    </source>
</evidence>
<keyword evidence="2" id="KW-0812">Transmembrane</keyword>
<dbReference type="Proteomes" id="UP001281410">
    <property type="component" value="Unassembled WGS sequence"/>
</dbReference>